<protein>
    <submittedName>
        <fullName evidence="2">Alkyl hydroperoxide reductase/thiol specific antioxidant/Mal allergen domain-containing protein</fullName>
    </submittedName>
</protein>
<dbReference type="PROSITE" id="PS51352">
    <property type="entry name" value="THIOREDOXIN_2"/>
    <property type="match status" value="1"/>
</dbReference>
<dbReference type="AlphaFoldDB" id="F8UHA9"/>
<evidence type="ECO:0000259" key="1">
    <source>
        <dbReference type="PROSITE" id="PS51352"/>
    </source>
</evidence>
<dbReference type="Pfam" id="PF00578">
    <property type="entry name" value="AhpC-TSA"/>
    <property type="match status" value="1"/>
</dbReference>
<dbReference type="InterPro" id="IPR000866">
    <property type="entry name" value="AhpC/TSA"/>
</dbReference>
<reference evidence="2" key="1">
    <citation type="submission" date="2011-04" db="EMBL/GenBank/DDBJ databases">
        <title>Taxonomic and functional metagenomic profiling of the microbial community in the anoxic sediment of a brackish shallow lake (Laguna de Carrizo Central Spain).</title>
        <authorList>
            <consortium name="CONSOLIDER consortium CSD2007-00005"/>
            <person name="Guazzaroni M.-E."/>
            <person name="Richter M."/>
            <person name="Garcia-Salamanca A."/>
            <person name="Yarza P."/>
            <person name="Ferrer M."/>
        </authorList>
    </citation>
    <scope>NUCLEOTIDE SEQUENCE</scope>
</reference>
<dbReference type="Gene3D" id="3.40.30.10">
    <property type="entry name" value="Glutaredoxin"/>
    <property type="match status" value="1"/>
</dbReference>
<dbReference type="InterPro" id="IPR013766">
    <property type="entry name" value="Thioredoxin_domain"/>
</dbReference>
<feature type="domain" description="Thioredoxin" evidence="1">
    <location>
        <begin position="37"/>
        <end position="154"/>
    </location>
</feature>
<dbReference type="GO" id="GO:0016491">
    <property type="term" value="F:oxidoreductase activity"/>
    <property type="evidence" value="ECO:0007669"/>
    <property type="project" value="InterPro"/>
</dbReference>
<gene>
    <name evidence="2" type="ORF">LDC_03161</name>
</gene>
<dbReference type="GO" id="GO:0016209">
    <property type="term" value="F:antioxidant activity"/>
    <property type="evidence" value="ECO:0007669"/>
    <property type="project" value="InterPro"/>
</dbReference>
<evidence type="ECO:0000313" key="2">
    <source>
        <dbReference type="EMBL" id="AEI30416.1"/>
    </source>
</evidence>
<proteinExistence type="predicted"/>
<organism evidence="2">
    <name type="scientific">uncultured microorganism</name>
    <dbReference type="NCBI Taxonomy" id="358574"/>
    <lineage>
        <taxon>unclassified sequences</taxon>
        <taxon>environmental samples</taxon>
    </lineage>
</organism>
<dbReference type="EMBL" id="JF805111">
    <property type="protein sequence ID" value="AEI30416.1"/>
    <property type="molecule type" value="Genomic_DNA"/>
</dbReference>
<name>F8UHA9_9ZZZZ</name>
<sequence length="154" mass="16280">MKAANDFEAPGADLNEPLVLARVVDWFGASGILEGAIQDGEMVPDFELPNAEGTAVSLQDLLDRGPVVITFTLGARSSRCRHSLLALQAALAAIEALGGAVIALTPDAPPVSRQLRDAEGLTFDLLSDFEGHLAALFGVAYRPPLAVRDWLAFL</sequence>
<accession>F8UHA9</accession>
<dbReference type="SUPFAM" id="SSF52833">
    <property type="entry name" value="Thioredoxin-like"/>
    <property type="match status" value="1"/>
</dbReference>
<feature type="non-terminal residue" evidence="2">
    <location>
        <position position="154"/>
    </location>
</feature>
<dbReference type="InterPro" id="IPR036249">
    <property type="entry name" value="Thioredoxin-like_sf"/>
</dbReference>